<keyword evidence="10" id="KW-1133">Transmembrane helix</keyword>
<proteinExistence type="predicted"/>
<dbReference type="SMART" id="SM00387">
    <property type="entry name" value="HATPase_c"/>
    <property type="match status" value="1"/>
</dbReference>
<keyword evidence="5" id="KW-0547">Nucleotide-binding</keyword>
<keyword evidence="4" id="KW-0808">Transferase</keyword>
<feature type="domain" description="PAC" evidence="13">
    <location>
        <begin position="350"/>
        <end position="404"/>
    </location>
</feature>
<evidence type="ECO:0000256" key="8">
    <source>
        <dbReference type="ARBA" id="ARBA00023026"/>
    </source>
</evidence>
<keyword evidence="8" id="KW-0843">Virulence</keyword>
<evidence type="ECO:0000256" key="2">
    <source>
        <dbReference type="ARBA" id="ARBA00012438"/>
    </source>
</evidence>
<keyword evidence="10" id="KW-0472">Membrane</keyword>
<keyword evidence="3" id="KW-0597">Phosphoprotein</keyword>
<dbReference type="PROSITE" id="PS50113">
    <property type="entry name" value="PAC"/>
    <property type="match status" value="2"/>
</dbReference>
<dbReference type="SUPFAM" id="SSF55785">
    <property type="entry name" value="PYP-like sensor domain (PAS domain)"/>
    <property type="match status" value="3"/>
</dbReference>
<dbReference type="InterPro" id="IPR005467">
    <property type="entry name" value="His_kinase_dom"/>
</dbReference>
<evidence type="ECO:0000259" key="12">
    <source>
        <dbReference type="PROSITE" id="PS50112"/>
    </source>
</evidence>
<dbReference type="EMBL" id="BAAAEI010000020">
    <property type="protein sequence ID" value="GAA0365325.1"/>
    <property type="molecule type" value="Genomic_DNA"/>
</dbReference>
<evidence type="ECO:0000313" key="15">
    <source>
        <dbReference type="Proteomes" id="UP001501757"/>
    </source>
</evidence>
<evidence type="ECO:0000259" key="13">
    <source>
        <dbReference type="PROSITE" id="PS50113"/>
    </source>
</evidence>
<keyword evidence="7" id="KW-0067">ATP-binding</keyword>
<dbReference type="InterPro" id="IPR013655">
    <property type="entry name" value="PAS_fold_3"/>
</dbReference>
<feature type="domain" description="PAS" evidence="12">
    <location>
        <begin position="150"/>
        <end position="219"/>
    </location>
</feature>
<feature type="coiled-coil region" evidence="9">
    <location>
        <begin position="519"/>
        <end position="546"/>
    </location>
</feature>
<organism evidence="14 15">
    <name type="scientific">Bowmanella denitrificans</name>
    <dbReference type="NCBI Taxonomy" id="366582"/>
    <lineage>
        <taxon>Bacteria</taxon>
        <taxon>Pseudomonadati</taxon>
        <taxon>Pseudomonadota</taxon>
        <taxon>Gammaproteobacteria</taxon>
        <taxon>Alteromonadales</taxon>
        <taxon>Alteromonadaceae</taxon>
        <taxon>Bowmanella</taxon>
    </lineage>
</organism>
<keyword evidence="6" id="KW-0418">Kinase</keyword>
<dbReference type="Pfam" id="PF07568">
    <property type="entry name" value="HisKA_2"/>
    <property type="match status" value="1"/>
</dbReference>
<dbReference type="Pfam" id="PF00989">
    <property type="entry name" value="PAS"/>
    <property type="match status" value="1"/>
</dbReference>
<evidence type="ECO:0000313" key="14">
    <source>
        <dbReference type="EMBL" id="GAA0365325.1"/>
    </source>
</evidence>
<keyword evidence="10" id="KW-0812">Transmembrane</keyword>
<feature type="transmembrane region" description="Helical" evidence="10">
    <location>
        <begin position="64"/>
        <end position="86"/>
    </location>
</feature>
<dbReference type="Pfam" id="PF02518">
    <property type="entry name" value="HATPase_c"/>
    <property type="match status" value="1"/>
</dbReference>
<dbReference type="PANTHER" id="PTHR41523:SF8">
    <property type="entry name" value="ETHYLENE RESPONSE SENSOR PROTEIN"/>
    <property type="match status" value="1"/>
</dbReference>
<dbReference type="Pfam" id="PF08448">
    <property type="entry name" value="PAS_4"/>
    <property type="match status" value="1"/>
</dbReference>
<evidence type="ECO:0000256" key="5">
    <source>
        <dbReference type="ARBA" id="ARBA00022741"/>
    </source>
</evidence>
<dbReference type="Gene3D" id="3.30.565.10">
    <property type="entry name" value="Histidine kinase-like ATPase, C-terminal domain"/>
    <property type="match status" value="1"/>
</dbReference>
<comment type="catalytic activity">
    <reaction evidence="1">
        <text>ATP + protein L-histidine = ADP + protein N-phospho-L-histidine.</text>
        <dbReference type="EC" id="2.7.13.3"/>
    </reaction>
</comment>
<dbReference type="Proteomes" id="UP001501757">
    <property type="component" value="Unassembled WGS sequence"/>
</dbReference>
<protein>
    <recommendedName>
        <fullName evidence="2">histidine kinase</fullName>
        <ecNumber evidence="2">2.7.13.3</ecNumber>
    </recommendedName>
</protein>
<dbReference type="SMART" id="SM00086">
    <property type="entry name" value="PAC"/>
    <property type="match status" value="3"/>
</dbReference>
<dbReference type="InterPro" id="IPR013656">
    <property type="entry name" value="PAS_4"/>
</dbReference>
<dbReference type="InterPro" id="IPR003594">
    <property type="entry name" value="HATPase_dom"/>
</dbReference>
<sequence>MEQHLNDFFRADYMPHGHCFLWRPDILWLNVLSDALIATAYFTIPLVLYLFVRQRPDIRFGWMLYLFAAFILCCGVTHLFGIYVIWHGAYGYHGLAKLLTATVSISTAYVLIRRLPDALAMPNLSEYSQHKEMAYRAELDRLELVREQERLAMVRLAVEGSPFGMLVTDASGHIRMVNSALTRMFGYSEQELLNEHVNMLLPTEQRSRHRKLVEEISIGARSSGLMTSRLVYGVARNGDKIPVEVTLHRSEVDDEVRVFATVVDISERLSYQARLVEANNRFERVISGSRDAPWEWHPKDNSNWFSPRFHELLGWPAQVPGHFDTWIAHVHPDYHDKVMEHLKSHIEQHSKYDINYLGLAADGTYHWFNTRGDSQRDENGNIVIMSGVISDIQEEKEMEAAVMHKTAFLESVFAGASCGLLVLDWEEDDKVSISAVNQRFSILLGDQAGDLEGQELHHLAQSDERGVMARLQALLFGSAMEAEQGSPVGFLFQTQDHWVQIDVHPISDAKGEWFRVIVSASDVSELKQAEEELEEALQEKVSLLNEVHHRVKNNLQIVSSLMDIQSRQVKKEDLAVMSDLKNRVRAMALIHELLYQNDSLGSINLQSYVQRLVNLIGDTLNHSSREQLTLDIQAGRGELNISINQMVPLGLLICEAVTNAFKYAFSGRPGKLTISMKREDARLQLAICDDGPGFDAELFEQASLTSHLGFTLMKTFAKQAGFAIQVDGSQGTCIYLTEQASNSD</sequence>
<dbReference type="Pfam" id="PF25487">
    <property type="entry name" value="ETR1_N"/>
    <property type="match status" value="1"/>
</dbReference>
<dbReference type="PROSITE" id="PS50112">
    <property type="entry name" value="PAS"/>
    <property type="match status" value="1"/>
</dbReference>
<dbReference type="InterPro" id="IPR058544">
    <property type="entry name" value="ETR1_N"/>
</dbReference>
<reference evidence="15" key="1">
    <citation type="journal article" date="2019" name="Int. J. Syst. Evol. Microbiol.">
        <title>The Global Catalogue of Microorganisms (GCM) 10K type strain sequencing project: providing services to taxonomists for standard genome sequencing and annotation.</title>
        <authorList>
            <consortium name="The Broad Institute Genomics Platform"/>
            <consortium name="The Broad Institute Genome Sequencing Center for Infectious Disease"/>
            <person name="Wu L."/>
            <person name="Ma J."/>
        </authorList>
    </citation>
    <scope>NUCLEOTIDE SEQUENCE [LARGE SCALE GENOMIC DNA]</scope>
    <source>
        <strain evidence="15">JCM 13378</strain>
    </source>
</reference>
<dbReference type="CDD" id="cd00130">
    <property type="entry name" value="PAS"/>
    <property type="match status" value="2"/>
</dbReference>
<dbReference type="InterPro" id="IPR013767">
    <property type="entry name" value="PAS_fold"/>
</dbReference>
<evidence type="ECO:0000259" key="11">
    <source>
        <dbReference type="PROSITE" id="PS50109"/>
    </source>
</evidence>
<dbReference type="Pfam" id="PF08447">
    <property type="entry name" value="PAS_3"/>
    <property type="match status" value="1"/>
</dbReference>
<feature type="domain" description="PAC" evidence="13">
    <location>
        <begin position="478"/>
        <end position="535"/>
    </location>
</feature>
<evidence type="ECO:0000256" key="6">
    <source>
        <dbReference type="ARBA" id="ARBA00022777"/>
    </source>
</evidence>
<dbReference type="InterPro" id="IPR000700">
    <property type="entry name" value="PAS-assoc_C"/>
</dbReference>
<dbReference type="InterPro" id="IPR000014">
    <property type="entry name" value="PAS"/>
</dbReference>
<dbReference type="PROSITE" id="PS50109">
    <property type="entry name" value="HIS_KIN"/>
    <property type="match status" value="1"/>
</dbReference>
<dbReference type="SUPFAM" id="SSF55874">
    <property type="entry name" value="ATPase domain of HSP90 chaperone/DNA topoisomerase II/histidine kinase"/>
    <property type="match status" value="1"/>
</dbReference>
<evidence type="ECO:0000256" key="3">
    <source>
        <dbReference type="ARBA" id="ARBA00022553"/>
    </source>
</evidence>
<dbReference type="EC" id="2.7.13.3" evidence="2"/>
<evidence type="ECO:0000256" key="10">
    <source>
        <dbReference type="SAM" id="Phobius"/>
    </source>
</evidence>
<evidence type="ECO:0000256" key="7">
    <source>
        <dbReference type="ARBA" id="ARBA00022840"/>
    </source>
</evidence>
<dbReference type="InterPro" id="IPR036890">
    <property type="entry name" value="HATPase_C_sf"/>
</dbReference>
<dbReference type="InterPro" id="IPR001610">
    <property type="entry name" value="PAC"/>
</dbReference>
<evidence type="ECO:0000256" key="9">
    <source>
        <dbReference type="SAM" id="Coils"/>
    </source>
</evidence>
<dbReference type="InterPro" id="IPR035965">
    <property type="entry name" value="PAS-like_dom_sf"/>
</dbReference>
<dbReference type="NCBIfam" id="TIGR00229">
    <property type="entry name" value="sensory_box"/>
    <property type="match status" value="3"/>
</dbReference>
<keyword evidence="15" id="KW-1185">Reference proteome</keyword>
<gene>
    <name evidence="14" type="ORF">GCM10009092_32120</name>
</gene>
<keyword evidence="9" id="KW-0175">Coiled coil</keyword>
<comment type="caution">
    <text evidence="14">The sequence shown here is derived from an EMBL/GenBank/DDBJ whole genome shotgun (WGS) entry which is preliminary data.</text>
</comment>
<dbReference type="RefSeq" id="WP_343846254.1">
    <property type="nucleotide sequence ID" value="NZ_BAAAEI010000020.1"/>
</dbReference>
<dbReference type="SMART" id="SM00091">
    <property type="entry name" value="PAS"/>
    <property type="match status" value="3"/>
</dbReference>
<evidence type="ECO:0000256" key="1">
    <source>
        <dbReference type="ARBA" id="ARBA00000085"/>
    </source>
</evidence>
<feature type="transmembrane region" description="Helical" evidence="10">
    <location>
        <begin position="26"/>
        <end position="52"/>
    </location>
</feature>
<name>A0ABP3HAV1_9ALTE</name>
<feature type="domain" description="Histidine kinase" evidence="11">
    <location>
        <begin position="546"/>
        <end position="742"/>
    </location>
</feature>
<dbReference type="InterPro" id="IPR011495">
    <property type="entry name" value="Sig_transdc_His_kin_sub2_dim/P"/>
</dbReference>
<evidence type="ECO:0000256" key="4">
    <source>
        <dbReference type="ARBA" id="ARBA00022679"/>
    </source>
</evidence>
<dbReference type="Gene3D" id="3.30.450.20">
    <property type="entry name" value="PAS domain"/>
    <property type="match status" value="3"/>
</dbReference>
<accession>A0ABP3HAV1</accession>
<dbReference type="PANTHER" id="PTHR41523">
    <property type="entry name" value="TWO-COMPONENT SYSTEM SENSOR PROTEIN"/>
    <property type="match status" value="1"/>
</dbReference>